<evidence type="ECO:0000256" key="1">
    <source>
        <dbReference type="SAM" id="MobiDB-lite"/>
    </source>
</evidence>
<dbReference type="STRING" id="56216.A0A1A6I1D4"/>
<organism evidence="2 3">
    <name type="scientific">Neotoma lepida</name>
    <name type="common">Desert woodrat</name>
    <dbReference type="NCBI Taxonomy" id="56216"/>
    <lineage>
        <taxon>Eukaryota</taxon>
        <taxon>Metazoa</taxon>
        <taxon>Chordata</taxon>
        <taxon>Craniata</taxon>
        <taxon>Vertebrata</taxon>
        <taxon>Euteleostomi</taxon>
        <taxon>Mammalia</taxon>
        <taxon>Eutheria</taxon>
        <taxon>Euarchontoglires</taxon>
        <taxon>Glires</taxon>
        <taxon>Rodentia</taxon>
        <taxon>Myomorpha</taxon>
        <taxon>Muroidea</taxon>
        <taxon>Cricetidae</taxon>
        <taxon>Neotominae</taxon>
        <taxon>Neotoma</taxon>
    </lineage>
</organism>
<protein>
    <submittedName>
        <fullName evidence="2">Uncharacterized protein</fullName>
    </submittedName>
</protein>
<accession>A0A1A6I1D4</accession>
<comment type="caution">
    <text evidence="2">The sequence shown here is derived from an EMBL/GenBank/DDBJ whole genome shotgun (WGS) entry which is preliminary data.</text>
</comment>
<dbReference type="EMBL" id="LZPO01000001">
    <property type="protein sequence ID" value="OBS83767.1"/>
    <property type="molecule type" value="Genomic_DNA"/>
</dbReference>
<keyword evidence="3" id="KW-1185">Reference proteome</keyword>
<proteinExistence type="predicted"/>
<feature type="region of interest" description="Disordered" evidence="1">
    <location>
        <begin position="27"/>
        <end position="95"/>
    </location>
</feature>
<name>A0A1A6I1D4_NEOLE</name>
<dbReference type="AlphaFoldDB" id="A0A1A6I1D4"/>
<evidence type="ECO:0000313" key="2">
    <source>
        <dbReference type="EMBL" id="OBS83767.1"/>
    </source>
</evidence>
<gene>
    <name evidence="2" type="ORF">A6R68_22282</name>
</gene>
<feature type="compositionally biased region" description="Basic and acidic residues" evidence="1">
    <location>
        <begin position="77"/>
        <end position="92"/>
    </location>
</feature>
<sequence>MQSAPCPLDFPVLSTSKTVWVTYKPHPNRIQENSCPEPLQASSGLSQSWSSSGRRQGPNVPSPSTSCPAEDVPPRLPRKETTPARPGKEAQAARRLQQHLLNKYSVQNLEPRLMLSCKLDLATEDAAGNGHTFLPTAQGVSGPI</sequence>
<reference evidence="2 3" key="1">
    <citation type="submission" date="2016-06" db="EMBL/GenBank/DDBJ databases">
        <title>The Draft Genome Sequence and Annotation of the Desert Woodrat Neotoma lepida.</title>
        <authorList>
            <person name="Campbell M."/>
            <person name="Oakeson K.F."/>
            <person name="Yandell M."/>
            <person name="Halpert J.R."/>
            <person name="Dearing D."/>
        </authorList>
    </citation>
    <scope>NUCLEOTIDE SEQUENCE [LARGE SCALE GENOMIC DNA]</scope>
    <source>
        <strain evidence="2">417</strain>
        <tissue evidence="2">Liver</tissue>
    </source>
</reference>
<dbReference type="Proteomes" id="UP000092124">
    <property type="component" value="Unassembled WGS sequence"/>
</dbReference>
<evidence type="ECO:0000313" key="3">
    <source>
        <dbReference type="Proteomes" id="UP000092124"/>
    </source>
</evidence>
<feature type="compositionally biased region" description="Low complexity" evidence="1">
    <location>
        <begin position="39"/>
        <end position="57"/>
    </location>
</feature>